<dbReference type="AlphaFoldDB" id="A0AAD4KM16"/>
<dbReference type="RefSeq" id="XP_046070786.1">
    <property type="nucleotide sequence ID" value="XM_046211540.1"/>
</dbReference>
<dbReference type="Gene3D" id="3.40.50.720">
    <property type="entry name" value="NAD(P)-binding Rossmann-like Domain"/>
    <property type="match status" value="1"/>
</dbReference>
<dbReference type="Pfam" id="PF03446">
    <property type="entry name" value="NAD_binding_2"/>
    <property type="match status" value="1"/>
</dbReference>
<proteinExistence type="predicted"/>
<protein>
    <recommendedName>
        <fullName evidence="1">6-phosphogluconate dehydrogenase NADP-binding domain-containing protein</fullName>
    </recommendedName>
</protein>
<organism evidence="2 3">
    <name type="scientific">Talaromyces proteolyticus</name>
    <dbReference type="NCBI Taxonomy" id="1131652"/>
    <lineage>
        <taxon>Eukaryota</taxon>
        <taxon>Fungi</taxon>
        <taxon>Dikarya</taxon>
        <taxon>Ascomycota</taxon>
        <taxon>Pezizomycotina</taxon>
        <taxon>Eurotiomycetes</taxon>
        <taxon>Eurotiomycetidae</taxon>
        <taxon>Eurotiales</taxon>
        <taxon>Trichocomaceae</taxon>
        <taxon>Talaromyces</taxon>
        <taxon>Talaromyces sect. Bacilispori</taxon>
    </lineage>
</organism>
<dbReference type="PANTHER" id="PTHR43580:SF3">
    <property type="entry name" value="6-PHOSPHOGLUCONATE DEHYDROGENASE FAMILY PROTEIN (AFU_ORTHOLOGUE AFUA_2G11600)"/>
    <property type="match status" value="1"/>
</dbReference>
<sequence length="167" mass="17977">TRATAVSKTVGHVKMANSIHKAVQPSDMIFSCLADDTAVKEMVEAAVGSGDVTEKLFVDCSTIHPDTAGWINEKFRSYRATYVAYPVFGPPSTADSGQLVIIFAGAVEDVQRVKAYTVGVISRADIDLGNTDVGKASIFKLLRNTFIISFVEAVREGMVLCEKLGIE</sequence>
<evidence type="ECO:0000313" key="2">
    <source>
        <dbReference type="EMBL" id="KAH8695644.1"/>
    </source>
</evidence>
<evidence type="ECO:0000259" key="1">
    <source>
        <dbReference type="Pfam" id="PF03446"/>
    </source>
</evidence>
<gene>
    <name evidence="2" type="ORF">BGW36DRAFT_299500</name>
</gene>
<evidence type="ECO:0000313" key="3">
    <source>
        <dbReference type="Proteomes" id="UP001201262"/>
    </source>
</evidence>
<dbReference type="InterPro" id="IPR036291">
    <property type="entry name" value="NAD(P)-bd_dom_sf"/>
</dbReference>
<keyword evidence="3" id="KW-1185">Reference proteome</keyword>
<dbReference type="GO" id="GO:0050661">
    <property type="term" value="F:NADP binding"/>
    <property type="evidence" value="ECO:0007669"/>
    <property type="project" value="InterPro"/>
</dbReference>
<accession>A0AAD4KM16</accession>
<dbReference type="PANTHER" id="PTHR43580">
    <property type="entry name" value="OXIDOREDUCTASE GLYR1-RELATED"/>
    <property type="match status" value="1"/>
</dbReference>
<feature type="non-terminal residue" evidence="2">
    <location>
        <position position="1"/>
    </location>
</feature>
<name>A0AAD4KM16_9EURO</name>
<dbReference type="GeneID" id="70241827"/>
<comment type="caution">
    <text evidence="2">The sequence shown here is derived from an EMBL/GenBank/DDBJ whole genome shotgun (WGS) entry which is preliminary data.</text>
</comment>
<reference evidence="2" key="1">
    <citation type="submission" date="2021-12" db="EMBL/GenBank/DDBJ databases">
        <title>Convergent genome expansion in fungi linked to evolution of root-endophyte symbiosis.</title>
        <authorList>
            <consortium name="DOE Joint Genome Institute"/>
            <person name="Ke Y.-H."/>
            <person name="Bonito G."/>
            <person name="Liao H.-L."/>
            <person name="Looney B."/>
            <person name="Rojas-Flechas A."/>
            <person name="Nash J."/>
            <person name="Hameed K."/>
            <person name="Schadt C."/>
            <person name="Martin F."/>
            <person name="Crous P.W."/>
            <person name="Miettinen O."/>
            <person name="Magnuson J.K."/>
            <person name="Labbe J."/>
            <person name="Jacobson D."/>
            <person name="Doktycz M.J."/>
            <person name="Veneault-Fourrey C."/>
            <person name="Kuo A."/>
            <person name="Mondo S."/>
            <person name="Calhoun S."/>
            <person name="Riley R."/>
            <person name="Ohm R."/>
            <person name="LaButti K."/>
            <person name="Andreopoulos B."/>
            <person name="Pangilinan J."/>
            <person name="Nolan M."/>
            <person name="Tritt A."/>
            <person name="Clum A."/>
            <person name="Lipzen A."/>
            <person name="Daum C."/>
            <person name="Barry K."/>
            <person name="Grigoriev I.V."/>
            <person name="Vilgalys R."/>
        </authorList>
    </citation>
    <scope>NUCLEOTIDE SEQUENCE</scope>
    <source>
        <strain evidence="2">PMI_201</strain>
    </source>
</reference>
<dbReference type="SUPFAM" id="SSF51735">
    <property type="entry name" value="NAD(P)-binding Rossmann-fold domains"/>
    <property type="match status" value="1"/>
</dbReference>
<dbReference type="Proteomes" id="UP001201262">
    <property type="component" value="Unassembled WGS sequence"/>
</dbReference>
<dbReference type="InterPro" id="IPR006115">
    <property type="entry name" value="6PGDH_NADP-bd"/>
</dbReference>
<dbReference type="InterPro" id="IPR051265">
    <property type="entry name" value="HIBADH-related_NP60_sf"/>
</dbReference>
<feature type="domain" description="6-phosphogluconate dehydrogenase NADP-binding" evidence="1">
    <location>
        <begin position="11"/>
        <end position="114"/>
    </location>
</feature>
<dbReference type="EMBL" id="JAJTJA010000008">
    <property type="protein sequence ID" value="KAH8695644.1"/>
    <property type="molecule type" value="Genomic_DNA"/>
</dbReference>